<accession>A0ABD2VXB0</accession>
<dbReference type="Proteomes" id="UP001627154">
    <property type="component" value="Unassembled WGS sequence"/>
</dbReference>
<organism evidence="1 2">
    <name type="scientific">Trichogramma kaykai</name>
    <dbReference type="NCBI Taxonomy" id="54128"/>
    <lineage>
        <taxon>Eukaryota</taxon>
        <taxon>Metazoa</taxon>
        <taxon>Ecdysozoa</taxon>
        <taxon>Arthropoda</taxon>
        <taxon>Hexapoda</taxon>
        <taxon>Insecta</taxon>
        <taxon>Pterygota</taxon>
        <taxon>Neoptera</taxon>
        <taxon>Endopterygota</taxon>
        <taxon>Hymenoptera</taxon>
        <taxon>Apocrita</taxon>
        <taxon>Proctotrupomorpha</taxon>
        <taxon>Chalcidoidea</taxon>
        <taxon>Trichogrammatidae</taxon>
        <taxon>Trichogramma</taxon>
    </lineage>
</organism>
<protein>
    <submittedName>
        <fullName evidence="1">Uncharacterized protein</fullName>
    </submittedName>
</protein>
<proteinExistence type="predicted"/>
<evidence type="ECO:0000313" key="2">
    <source>
        <dbReference type="Proteomes" id="UP001627154"/>
    </source>
</evidence>
<name>A0ABD2VXB0_9HYME</name>
<dbReference type="AlphaFoldDB" id="A0ABD2VXB0"/>
<reference evidence="1 2" key="1">
    <citation type="journal article" date="2024" name="bioRxiv">
        <title>A reference genome for Trichogramma kaykai: A tiny desert-dwelling parasitoid wasp with competing sex-ratio distorters.</title>
        <authorList>
            <person name="Culotta J."/>
            <person name="Lindsey A.R."/>
        </authorList>
    </citation>
    <scope>NUCLEOTIDE SEQUENCE [LARGE SCALE GENOMIC DNA]</scope>
    <source>
        <strain evidence="1 2">KSX58</strain>
    </source>
</reference>
<dbReference type="EMBL" id="JBJJXI010000157">
    <property type="protein sequence ID" value="KAL3385375.1"/>
    <property type="molecule type" value="Genomic_DNA"/>
</dbReference>
<gene>
    <name evidence="1" type="ORF">TKK_018947</name>
</gene>
<keyword evidence="2" id="KW-1185">Reference proteome</keyword>
<comment type="caution">
    <text evidence="1">The sequence shown here is derived from an EMBL/GenBank/DDBJ whole genome shotgun (WGS) entry which is preliminary data.</text>
</comment>
<evidence type="ECO:0000313" key="1">
    <source>
        <dbReference type="EMBL" id="KAL3385375.1"/>
    </source>
</evidence>
<sequence>MYNTPTRCATTRRLLSLRGKETSKCNDPRAIRVAIDDEKKKRTKRGVREREREREREKKRNIIITLARASDSDFSAGYVNLMGRSSPACLR</sequence>